<keyword evidence="5" id="KW-0804">Transcription</keyword>
<protein>
    <submittedName>
        <fullName evidence="6">Sigma-70 family RNA polymerase sigma factor</fullName>
    </submittedName>
</protein>
<evidence type="ECO:0000256" key="3">
    <source>
        <dbReference type="ARBA" id="ARBA00023082"/>
    </source>
</evidence>
<dbReference type="InterPro" id="IPR014284">
    <property type="entry name" value="RNA_pol_sigma-70_dom"/>
</dbReference>
<dbReference type="Proteomes" id="UP000830583">
    <property type="component" value="Chromosome"/>
</dbReference>
<dbReference type="Gene3D" id="1.10.10.10">
    <property type="entry name" value="Winged helix-like DNA-binding domain superfamily/Winged helix DNA-binding domain"/>
    <property type="match status" value="1"/>
</dbReference>
<dbReference type="InterPro" id="IPR013325">
    <property type="entry name" value="RNA_pol_sigma_r2"/>
</dbReference>
<dbReference type="EMBL" id="CP096205">
    <property type="protein sequence ID" value="UPQ80787.1"/>
    <property type="molecule type" value="Genomic_DNA"/>
</dbReference>
<dbReference type="RefSeq" id="WP_248436672.1">
    <property type="nucleotide sequence ID" value="NZ_CP096205.1"/>
</dbReference>
<sequence>MINAPNLIEQLKTGDEKTIRKIYEENKNGFFLFASRYNLDKDELTDVYQDAVIALLENAKKGKIDELKSSLTTYLFGIGKFMIFQRLKKKNKTIPSDEIEHFEFEYDDYSEDEINIQLISLRESLKKLGEQCLKVLTLFYYEEKKLDEIQSLLGYTNKDVLKSQKSRCLKQLKDLTKK</sequence>
<dbReference type="SUPFAM" id="SSF88946">
    <property type="entry name" value="Sigma2 domain of RNA polymerase sigma factors"/>
    <property type="match status" value="1"/>
</dbReference>
<dbReference type="PANTHER" id="PTHR43133:SF8">
    <property type="entry name" value="RNA POLYMERASE SIGMA FACTOR HI_1459-RELATED"/>
    <property type="match status" value="1"/>
</dbReference>
<dbReference type="SUPFAM" id="SSF88659">
    <property type="entry name" value="Sigma3 and sigma4 domains of RNA polymerase sigma factors"/>
    <property type="match status" value="1"/>
</dbReference>
<dbReference type="Gene3D" id="1.10.1740.10">
    <property type="match status" value="1"/>
</dbReference>
<name>A0ABY4KJ09_9FLAO</name>
<evidence type="ECO:0000256" key="4">
    <source>
        <dbReference type="ARBA" id="ARBA00023125"/>
    </source>
</evidence>
<evidence type="ECO:0000313" key="6">
    <source>
        <dbReference type="EMBL" id="UPQ80787.1"/>
    </source>
</evidence>
<dbReference type="InterPro" id="IPR039425">
    <property type="entry name" value="RNA_pol_sigma-70-like"/>
</dbReference>
<keyword evidence="4" id="KW-0238">DNA-binding</keyword>
<evidence type="ECO:0000313" key="7">
    <source>
        <dbReference type="Proteomes" id="UP000830583"/>
    </source>
</evidence>
<dbReference type="InterPro" id="IPR036388">
    <property type="entry name" value="WH-like_DNA-bd_sf"/>
</dbReference>
<keyword evidence="2" id="KW-0805">Transcription regulation</keyword>
<organism evidence="6 7">
    <name type="scientific">Flavobacterium azooxidireducens</name>
    <dbReference type="NCBI Taxonomy" id="1871076"/>
    <lineage>
        <taxon>Bacteria</taxon>
        <taxon>Pseudomonadati</taxon>
        <taxon>Bacteroidota</taxon>
        <taxon>Flavobacteriia</taxon>
        <taxon>Flavobacteriales</taxon>
        <taxon>Flavobacteriaceae</taxon>
        <taxon>Flavobacterium</taxon>
    </lineage>
</organism>
<reference evidence="6" key="1">
    <citation type="submission" date="2022-04" db="EMBL/GenBank/DDBJ databases">
        <title>Consumption of N2O by Flavobacterium azooxidireducens sp. nov. isolated from Decomposing Leaf Litter of Phragmites australis (Cav.).</title>
        <authorList>
            <person name="Behrendt U."/>
            <person name="Spanner T."/>
            <person name="Augustin J."/>
            <person name="Horn M.A."/>
            <person name="Kolb S."/>
            <person name="Ulrich A."/>
        </authorList>
    </citation>
    <scope>NUCLEOTIDE SEQUENCE</scope>
    <source>
        <strain evidence="6">IGB 4-14</strain>
    </source>
</reference>
<gene>
    <name evidence="6" type="ORF">M0M57_08090</name>
</gene>
<dbReference type="InterPro" id="IPR013324">
    <property type="entry name" value="RNA_pol_sigma_r3/r4-like"/>
</dbReference>
<proteinExistence type="inferred from homology"/>
<evidence type="ECO:0000256" key="1">
    <source>
        <dbReference type="ARBA" id="ARBA00010641"/>
    </source>
</evidence>
<evidence type="ECO:0000256" key="2">
    <source>
        <dbReference type="ARBA" id="ARBA00023015"/>
    </source>
</evidence>
<dbReference type="PANTHER" id="PTHR43133">
    <property type="entry name" value="RNA POLYMERASE ECF-TYPE SIGMA FACTO"/>
    <property type="match status" value="1"/>
</dbReference>
<keyword evidence="3" id="KW-0731">Sigma factor</keyword>
<accession>A0ABY4KJ09</accession>
<dbReference type="NCBIfam" id="TIGR02937">
    <property type="entry name" value="sigma70-ECF"/>
    <property type="match status" value="1"/>
</dbReference>
<evidence type="ECO:0000256" key="5">
    <source>
        <dbReference type="ARBA" id="ARBA00023163"/>
    </source>
</evidence>
<keyword evidence="7" id="KW-1185">Reference proteome</keyword>
<comment type="similarity">
    <text evidence="1">Belongs to the sigma-70 factor family. ECF subfamily.</text>
</comment>